<evidence type="ECO:0000313" key="4">
    <source>
        <dbReference type="Proteomes" id="UP000184731"/>
    </source>
</evidence>
<dbReference type="SUPFAM" id="SSF55961">
    <property type="entry name" value="Bet v1-like"/>
    <property type="match status" value="1"/>
</dbReference>
<dbReference type="Proteomes" id="UP000184731">
    <property type="component" value="Chromosome"/>
</dbReference>
<name>A0A1L4D3K0_9BACT</name>
<dbReference type="InterPro" id="IPR047137">
    <property type="entry name" value="ORF3"/>
</dbReference>
<keyword evidence="4" id="KW-1185">Reference proteome</keyword>
<protein>
    <recommendedName>
        <fullName evidence="2">Coenzyme Q-binding protein COQ10 START domain-containing protein</fullName>
    </recommendedName>
</protein>
<dbReference type="RefSeq" id="WP_148698538.1">
    <property type="nucleotide sequence ID" value="NZ_CP017834.1"/>
</dbReference>
<evidence type="ECO:0000259" key="2">
    <source>
        <dbReference type="Pfam" id="PF03364"/>
    </source>
</evidence>
<dbReference type="InterPro" id="IPR023393">
    <property type="entry name" value="START-like_dom_sf"/>
</dbReference>
<dbReference type="PANTHER" id="PTHR33824">
    <property type="entry name" value="POLYKETIDE CYCLASE/DEHYDRASE AND LIPID TRANSPORT SUPERFAMILY PROTEIN"/>
    <property type="match status" value="1"/>
</dbReference>
<proteinExistence type="inferred from homology"/>
<evidence type="ECO:0000256" key="1">
    <source>
        <dbReference type="ARBA" id="ARBA00008918"/>
    </source>
</evidence>
<organism evidence="3 4">
    <name type="scientific">Silvanigrella aquatica</name>
    <dbReference type="NCBI Taxonomy" id="1915309"/>
    <lineage>
        <taxon>Bacteria</taxon>
        <taxon>Pseudomonadati</taxon>
        <taxon>Bdellovibrionota</taxon>
        <taxon>Oligoflexia</taxon>
        <taxon>Silvanigrellales</taxon>
        <taxon>Silvanigrellaceae</taxon>
        <taxon>Silvanigrella</taxon>
    </lineage>
</organism>
<dbReference type="Gene3D" id="3.30.530.20">
    <property type="match status" value="1"/>
</dbReference>
<evidence type="ECO:0000313" key="3">
    <source>
        <dbReference type="EMBL" id="APJ04781.1"/>
    </source>
</evidence>
<accession>A0A1L4D3K0</accession>
<dbReference type="KEGG" id="saqi:AXG55_13090"/>
<feature type="domain" description="Coenzyme Q-binding protein COQ10 START" evidence="2">
    <location>
        <begin position="16"/>
        <end position="144"/>
    </location>
</feature>
<dbReference type="AlphaFoldDB" id="A0A1L4D3K0"/>
<dbReference type="InterPro" id="IPR005031">
    <property type="entry name" value="COQ10_START"/>
</dbReference>
<comment type="similarity">
    <text evidence="1">Belongs to the ribosome association toxin RatA family.</text>
</comment>
<gene>
    <name evidence="3" type="ORF">AXG55_13090</name>
</gene>
<dbReference type="EMBL" id="CP017834">
    <property type="protein sequence ID" value="APJ04781.1"/>
    <property type="molecule type" value="Genomic_DNA"/>
</dbReference>
<reference evidence="3 4" key="1">
    <citation type="submission" date="2016-10" db="EMBL/GenBank/DDBJ databases">
        <title>Silvanigrella aquatica sp. nov., isolated from a freshwater lake located in the Black Forest, Germany, description of Silvanigrellaceae fam. nov., Silvanigrellales ord. nov., reclassification of the order Bdellovibrionales in the class Oligoflexia, reclassification of the families Bacteriovoracaceae and Halobacteriovoraceae in the new order Bacteriovoracales ord. nov., and reclassification of the family Pseudobacteriovoracaceae in the order Oligoflexiales.</title>
        <authorList>
            <person name="Hahn M.W."/>
            <person name="Schmidt J."/>
            <person name="Koll U."/>
            <person name="Rohde M."/>
            <person name="Verbag S."/>
            <person name="Pitt A."/>
            <person name="Nakai R."/>
            <person name="Naganuma T."/>
            <person name="Lang E."/>
        </authorList>
    </citation>
    <scope>NUCLEOTIDE SEQUENCE [LARGE SCALE GENOMIC DNA]</scope>
    <source>
        <strain evidence="3 4">MWH-Nonnen-W8red</strain>
    </source>
</reference>
<dbReference type="OrthoDB" id="9797595at2"/>
<dbReference type="CDD" id="cd07817">
    <property type="entry name" value="SRPBCC_8"/>
    <property type="match status" value="1"/>
</dbReference>
<dbReference type="Pfam" id="PF03364">
    <property type="entry name" value="Polyketide_cyc"/>
    <property type="match status" value="1"/>
</dbReference>
<dbReference type="PANTHER" id="PTHR33824:SF7">
    <property type="entry name" value="POLYKETIDE CYCLASE_DEHYDRASE AND LIPID TRANSPORT SUPERFAMILY PROTEIN"/>
    <property type="match status" value="1"/>
</dbReference>
<dbReference type="STRING" id="1915309.AXG55_13090"/>
<sequence>MKDNHEFLIKDCILINCKPEFLYNYWINLENLPLFMSHLIDVKRNGNNKSIWTAKAPLGLSVSWEANIIDDKLNEFISWQSLPNSDVTNYGKVFFKKVIICEDPTPKYATLLEIELFYKPPLGTLGEKVSSLLGENPKQQIAMDLQTLKEKIEKINIIL</sequence>